<dbReference type="Proteomes" id="UP001501706">
    <property type="component" value="Unassembled WGS sequence"/>
</dbReference>
<sequence>MSDIGTAPSGLSMLAHLRPSRRAGLLGHCIALAAGWAAAAGTWFALAGSPLAWAAAPVAGLGLALGAIVCQRRARQPFRALAVDAGGNWALADHQGWRRFRPRHIWHSPLGWLTLQGDLAPPPGRPRAPARATLTVWADSLEAREWRQLRMAVAWTEQRGEGLLVAPQARDPRLGASA</sequence>
<name>A0ABN1CR02_9BURK</name>
<accession>A0ABN1CR02</accession>
<protein>
    <recommendedName>
        <fullName evidence="4">Toxin CptA</fullName>
    </recommendedName>
</protein>
<keyword evidence="1" id="KW-0472">Membrane</keyword>
<evidence type="ECO:0008006" key="4">
    <source>
        <dbReference type="Google" id="ProtNLM"/>
    </source>
</evidence>
<dbReference type="Pfam" id="PF07254">
    <property type="entry name" value="Cpta_toxin"/>
    <property type="match status" value="1"/>
</dbReference>
<comment type="caution">
    <text evidence="2">The sequence shown here is derived from an EMBL/GenBank/DDBJ whole genome shotgun (WGS) entry which is preliminary data.</text>
</comment>
<evidence type="ECO:0000313" key="3">
    <source>
        <dbReference type="Proteomes" id="UP001501706"/>
    </source>
</evidence>
<dbReference type="EMBL" id="BAAAEN010000023">
    <property type="protein sequence ID" value="GAA0524026.1"/>
    <property type="molecule type" value="Genomic_DNA"/>
</dbReference>
<keyword evidence="1" id="KW-1133">Transmembrane helix</keyword>
<proteinExistence type="predicted"/>
<feature type="transmembrane region" description="Helical" evidence="1">
    <location>
        <begin position="23"/>
        <end position="45"/>
    </location>
</feature>
<feature type="transmembrane region" description="Helical" evidence="1">
    <location>
        <begin position="51"/>
        <end position="70"/>
    </location>
</feature>
<gene>
    <name evidence="2" type="ORF">GCM10009097_47040</name>
</gene>
<keyword evidence="1" id="KW-0812">Transmembrane</keyword>
<keyword evidence="3" id="KW-1185">Reference proteome</keyword>
<dbReference type="InterPro" id="IPR009883">
    <property type="entry name" value="YgfX"/>
</dbReference>
<reference evidence="2 3" key="1">
    <citation type="journal article" date="2019" name="Int. J. Syst. Evol. Microbiol.">
        <title>The Global Catalogue of Microorganisms (GCM) 10K type strain sequencing project: providing services to taxonomists for standard genome sequencing and annotation.</title>
        <authorList>
            <consortium name="The Broad Institute Genomics Platform"/>
            <consortium name="The Broad Institute Genome Sequencing Center for Infectious Disease"/>
            <person name="Wu L."/>
            <person name="Ma J."/>
        </authorList>
    </citation>
    <scope>NUCLEOTIDE SEQUENCE [LARGE SCALE GENOMIC DNA]</scope>
    <source>
        <strain evidence="2 3">JCM 14330</strain>
    </source>
</reference>
<organism evidence="2 3">
    <name type="scientific">Pigmentiphaga daeguensis</name>
    <dbReference type="NCBI Taxonomy" id="414049"/>
    <lineage>
        <taxon>Bacteria</taxon>
        <taxon>Pseudomonadati</taxon>
        <taxon>Pseudomonadota</taxon>
        <taxon>Betaproteobacteria</taxon>
        <taxon>Burkholderiales</taxon>
        <taxon>Alcaligenaceae</taxon>
        <taxon>Pigmentiphaga</taxon>
    </lineage>
</organism>
<evidence type="ECO:0000256" key="1">
    <source>
        <dbReference type="SAM" id="Phobius"/>
    </source>
</evidence>
<evidence type="ECO:0000313" key="2">
    <source>
        <dbReference type="EMBL" id="GAA0524026.1"/>
    </source>
</evidence>